<evidence type="ECO:0000259" key="1">
    <source>
        <dbReference type="SMART" id="SM00245"/>
    </source>
</evidence>
<protein>
    <recommendedName>
        <fullName evidence="1">Tail specific protease domain-containing protein</fullName>
    </recommendedName>
</protein>
<gene>
    <name evidence="2" type="ORF">METZ01_LOCUS115625</name>
</gene>
<evidence type="ECO:0000313" key="2">
    <source>
        <dbReference type="EMBL" id="SVA62771.1"/>
    </source>
</evidence>
<accession>A0A381XE59</accession>
<feature type="domain" description="Tail specific protease" evidence="1">
    <location>
        <begin position="136"/>
        <end position="320"/>
    </location>
</feature>
<dbReference type="GO" id="GO:0006508">
    <property type="term" value="P:proteolysis"/>
    <property type="evidence" value="ECO:0007669"/>
    <property type="project" value="InterPro"/>
</dbReference>
<organism evidence="2">
    <name type="scientific">marine metagenome</name>
    <dbReference type="NCBI Taxonomy" id="408172"/>
    <lineage>
        <taxon>unclassified sequences</taxon>
        <taxon>metagenomes</taxon>
        <taxon>ecological metagenomes</taxon>
    </lineage>
</organism>
<feature type="non-terminal residue" evidence="2">
    <location>
        <position position="1"/>
    </location>
</feature>
<dbReference type="PANTHER" id="PTHR32060">
    <property type="entry name" value="TAIL-SPECIFIC PROTEASE"/>
    <property type="match status" value="1"/>
</dbReference>
<dbReference type="Gene3D" id="3.90.226.10">
    <property type="entry name" value="2-enoyl-CoA Hydratase, Chain A, domain 1"/>
    <property type="match status" value="1"/>
</dbReference>
<dbReference type="GO" id="GO:0008236">
    <property type="term" value="F:serine-type peptidase activity"/>
    <property type="evidence" value="ECO:0007669"/>
    <property type="project" value="InterPro"/>
</dbReference>
<proteinExistence type="predicted"/>
<sequence length="347" mass="37939">DGLSVSGWIDVAQSIVVAGSPQLRWRRGARQLGNIGFLRMELGRPATQTASVQFENEDRTSQSERTIDLVGASVAARERYPFAEDAVARVPEDIAYFRLRRMESDEDYIAGFAAWIQENRNTQGAIVDIRDNGGGSRLPLLTLLPHVLGADEDPVVVNAGRLKLGPGCPGPGCETPQRGYLADRFMLPIRAISEGTLQRTVLDAWLPGFAPDWVPPDEGFSDWHYLIVDPDPDPALADKPVVILMNNGNFSASDIFLSGLKDRERVTLLGTASSGGSARRNEHILPNSDLAVSLATLASFQARNSRLYDGVGIDPDLEMEPEPEFFINQSDRILERAIELIRASSGS</sequence>
<dbReference type="GO" id="GO:0007165">
    <property type="term" value="P:signal transduction"/>
    <property type="evidence" value="ECO:0007669"/>
    <property type="project" value="TreeGrafter"/>
</dbReference>
<dbReference type="InterPro" id="IPR005151">
    <property type="entry name" value="Tail-specific_protease"/>
</dbReference>
<dbReference type="AlphaFoldDB" id="A0A381XE59"/>
<dbReference type="EMBL" id="UINC01014776">
    <property type="protein sequence ID" value="SVA62771.1"/>
    <property type="molecule type" value="Genomic_DNA"/>
</dbReference>
<dbReference type="InterPro" id="IPR029045">
    <property type="entry name" value="ClpP/crotonase-like_dom_sf"/>
</dbReference>
<dbReference type="Pfam" id="PF03572">
    <property type="entry name" value="Peptidase_S41"/>
    <property type="match status" value="1"/>
</dbReference>
<dbReference type="SMART" id="SM00245">
    <property type="entry name" value="TSPc"/>
    <property type="match status" value="1"/>
</dbReference>
<name>A0A381XE59_9ZZZZ</name>
<dbReference type="PANTHER" id="PTHR32060:SF30">
    <property type="entry name" value="CARBOXY-TERMINAL PROCESSING PROTEASE CTPA"/>
    <property type="match status" value="1"/>
</dbReference>
<reference evidence="2" key="1">
    <citation type="submission" date="2018-05" db="EMBL/GenBank/DDBJ databases">
        <authorList>
            <person name="Lanie J.A."/>
            <person name="Ng W.-L."/>
            <person name="Kazmierczak K.M."/>
            <person name="Andrzejewski T.M."/>
            <person name="Davidsen T.M."/>
            <person name="Wayne K.J."/>
            <person name="Tettelin H."/>
            <person name="Glass J.I."/>
            <person name="Rusch D."/>
            <person name="Podicherti R."/>
            <person name="Tsui H.-C.T."/>
            <person name="Winkler M.E."/>
        </authorList>
    </citation>
    <scope>NUCLEOTIDE SEQUENCE</scope>
</reference>
<dbReference type="SUPFAM" id="SSF52096">
    <property type="entry name" value="ClpP/crotonase"/>
    <property type="match status" value="1"/>
</dbReference>
<dbReference type="GO" id="GO:0004175">
    <property type="term" value="F:endopeptidase activity"/>
    <property type="evidence" value="ECO:0007669"/>
    <property type="project" value="TreeGrafter"/>
</dbReference>
<dbReference type="GO" id="GO:0030288">
    <property type="term" value="C:outer membrane-bounded periplasmic space"/>
    <property type="evidence" value="ECO:0007669"/>
    <property type="project" value="TreeGrafter"/>
</dbReference>